<accession>A0A085GI32</accession>
<dbReference type="EMBL" id="JMPI01000020">
    <property type="protein sequence ID" value="KFC83377.1"/>
    <property type="molecule type" value="Genomic_DNA"/>
</dbReference>
<comment type="caution">
    <text evidence="1">The sequence shown here is derived from an EMBL/GenBank/DDBJ whole genome shotgun (WGS) entry which is preliminary data.</text>
</comment>
<organism evidence="1 2">
    <name type="scientific">Buttiauxella agrestis ATCC 33320</name>
    <dbReference type="NCBI Taxonomy" id="1006004"/>
    <lineage>
        <taxon>Bacteria</taxon>
        <taxon>Pseudomonadati</taxon>
        <taxon>Pseudomonadota</taxon>
        <taxon>Gammaproteobacteria</taxon>
        <taxon>Enterobacterales</taxon>
        <taxon>Enterobacteriaceae</taxon>
        <taxon>Buttiauxella</taxon>
    </lineage>
</organism>
<name>A0A085GI32_9ENTR</name>
<gene>
    <name evidence="1" type="ORF">GBAG_0816</name>
</gene>
<keyword evidence="2" id="KW-1185">Reference proteome</keyword>
<sequence>MGAKWSDSFATAQKKRNAMKLRALATSTGQPQCYDGVIFYLPAP</sequence>
<dbReference type="AlphaFoldDB" id="A0A085GI32"/>
<evidence type="ECO:0000313" key="1">
    <source>
        <dbReference type="EMBL" id="KFC83377.1"/>
    </source>
</evidence>
<evidence type="ECO:0000313" key="2">
    <source>
        <dbReference type="Proteomes" id="UP000028653"/>
    </source>
</evidence>
<dbReference type="Proteomes" id="UP000028653">
    <property type="component" value="Unassembled WGS sequence"/>
</dbReference>
<proteinExistence type="predicted"/>
<protein>
    <submittedName>
        <fullName evidence="1">Uncharacterized protein</fullName>
    </submittedName>
</protein>
<dbReference type="STRING" id="1006004.GBAG_0816"/>
<reference evidence="1 2" key="1">
    <citation type="submission" date="2014-05" db="EMBL/GenBank/DDBJ databases">
        <title>ATOL: Assembling a taxonomically balanced genome-scale reconstruction of the evolutionary history of the Enterobacteriaceae.</title>
        <authorList>
            <person name="Plunkett G.III."/>
            <person name="Neeno-Eckwall E.C."/>
            <person name="Glasner J.D."/>
            <person name="Perna N.T."/>
        </authorList>
    </citation>
    <scope>NUCLEOTIDE SEQUENCE [LARGE SCALE GENOMIC DNA]</scope>
    <source>
        <strain evidence="1 2">ATCC 33320</strain>
    </source>
</reference>